<comment type="caution">
    <text evidence="1">The sequence shown here is derived from an EMBL/GenBank/DDBJ whole genome shotgun (WGS) entry which is preliminary data.</text>
</comment>
<dbReference type="Proteomes" id="UP000308671">
    <property type="component" value="Unassembled WGS sequence"/>
</dbReference>
<dbReference type="AlphaFoldDB" id="A0A4S8QZS3"/>
<proteinExistence type="predicted"/>
<dbReference type="EMBL" id="PQXL01000145">
    <property type="protein sequence ID" value="THV50560.1"/>
    <property type="molecule type" value="Genomic_DNA"/>
</dbReference>
<reference evidence="1 2" key="1">
    <citation type="submission" date="2017-12" db="EMBL/GenBank/DDBJ databases">
        <title>Comparative genomics of Botrytis spp.</title>
        <authorList>
            <person name="Valero-Jimenez C.A."/>
            <person name="Tapia P."/>
            <person name="Veloso J."/>
            <person name="Silva-Moreno E."/>
            <person name="Staats M."/>
            <person name="Valdes J.H."/>
            <person name="Van Kan J.A.L."/>
        </authorList>
    </citation>
    <scope>NUCLEOTIDE SEQUENCE [LARGE SCALE GENOMIC DNA]</scope>
    <source>
        <strain evidence="1 2">MUCL435</strain>
    </source>
</reference>
<evidence type="ECO:0000313" key="1">
    <source>
        <dbReference type="EMBL" id="THV50560.1"/>
    </source>
</evidence>
<keyword evidence="2" id="KW-1185">Reference proteome</keyword>
<name>A0A4S8QZS3_9HELO</name>
<gene>
    <name evidence="1" type="ORF">BGAL_0145g00070</name>
</gene>
<accession>A0A4S8QZS3</accession>
<evidence type="ECO:0000313" key="2">
    <source>
        <dbReference type="Proteomes" id="UP000308671"/>
    </source>
</evidence>
<protein>
    <submittedName>
        <fullName evidence="1">Uncharacterized protein</fullName>
    </submittedName>
</protein>
<organism evidence="1 2">
    <name type="scientific">Botrytis galanthina</name>
    <dbReference type="NCBI Taxonomy" id="278940"/>
    <lineage>
        <taxon>Eukaryota</taxon>
        <taxon>Fungi</taxon>
        <taxon>Dikarya</taxon>
        <taxon>Ascomycota</taxon>
        <taxon>Pezizomycotina</taxon>
        <taxon>Leotiomycetes</taxon>
        <taxon>Helotiales</taxon>
        <taxon>Sclerotiniaceae</taxon>
        <taxon>Botrytis</taxon>
    </lineage>
</organism>
<sequence>MIEAKTDWRPMGTGRLTTWYQCSLAYTGLVYFFPRPADPSVWYMNYKLSREWLPHSILSSNKGQNIRHNNSRHLTKSTICGEGPLQIALAHVWNLRLVDPSELFWSKPRKRPSVERGTRWIDADDQDSCIRAASINTFIQLDMIVKRLG</sequence>